<dbReference type="PRINTS" id="PR00173">
    <property type="entry name" value="EDTRNSPORT"/>
</dbReference>
<dbReference type="InterPro" id="IPR001991">
    <property type="entry name" value="Na-dicarboxylate_symporter"/>
</dbReference>
<feature type="transmembrane region" description="Helical" evidence="8">
    <location>
        <begin position="269"/>
        <end position="295"/>
    </location>
</feature>
<dbReference type="GO" id="GO:0015293">
    <property type="term" value="F:symporter activity"/>
    <property type="evidence" value="ECO:0007669"/>
    <property type="project" value="UniProtKB-KW"/>
</dbReference>
<dbReference type="PROSITE" id="PS00714">
    <property type="entry name" value="NA_DICARBOXYL_SYMP_2"/>
    <property type="match status" value="1"/>
</dbReference>
<feature type="transmembrane region" description="Helical" evidence="8">
    <location>
        <begin position="241"/>
        <end position="263"/>
    </location>
</feature>
<keyword evidence="3" id="KW-1003">Cell membrane</keyword>
<dbReference type="GO" id="GO:0005886">
    <property type="term" value="C:plasma membrane"/>
    <property type="evidence" value="ECO:0007669"/>
    <property type="project" value="UniProtKB-SubCell"/>
</dbReference>
<feature type="transmembrane region" description="Helical" evidence="8">
    <location>
        <begin position="125"/>
        <end position="146"/>
    </location>
</feature>
<gene>
    <name evidence="9" type="ORF">KK078_12775</name>
</gene>
<evidence type="ECO:0000256" key="3">
    <source>
        <dbReference type="ARBA" id="ARBA00022475"/>
    </source>
</evidence>
<protein>
    <submittedName>
        <fullName evidence="9">Cation:dicarboxylase symporter family transporter</fullName>
    </submittedName>
</protein>
<dbReference type="AlphaFoldDB" id="A0AAP2D8S5"/>
<evidence type="ECO:0000256" key="8">
    <source>
        <dbReference type="SAM" id="Phobius"/>
    </source>
</evidence>
<keyword evidence="7 8" id="KW-0472">Membrane</keyword>
<evidence type="ECO:0000313" key="9">
    <source>
        <dbReference type="EMBL" id="MBT1687436.1"/>
    </source>
</evidence>
<evidence type="ECO:0000313" key="10">
    <source>
        <dbReference type="Proteomes" id="UP001319180"/>
    </source>
</evidence>
<keyword evidence="4 8" id="KW-0812">Transmembrane</keyword>
<feature type="transmembrane region" description="Helical" evidence="8">
    <location>
        <begin position="197"/>
        <end position="215"/>
    </location>
</feature>
<sequence length="464" mass="49994">MTTFKTNAVLVFVLFTLALALHLVNVYASPLPDLVLTGSRWITLGAIGSLAFKKNSLTGWIIASMFIGCEVGFTFPVIASNLDVLSSIFLRLIKTIIAPLIFSTLVVGIAAHSNLKQVGRMGWKAILYFELVTTVALFIGLAAINLTRAGEGAEMNPQQAQVERAEKLRAQEKSKDQHHVILDIFPENIAKAVAENYVLQVVVFSVLFGIGLAKITDEAKKKPMLNFAESLSEIMFKFTDMVMYVAPFAVGGALAYSVATFGFGMLKNLFMLVGTLYMALIAFILLVLVPIGLIIKLPFRKFIRAISEPVSIAFATSTSEAALPSAMENLGKFGVPRKIISFVLPTGYSFNLDGSTLYLSLASVFVAQATGVELTFGQQIYMVFILMLTSKGVAGVRGASFLILVSTLEGMNLDAQKATAILAVDAIMDMGRTTVNVIGNCLATVVVARWEGEYSATAGDGTFD</sequence>
<accession>A0AAP2D8S5</accession>
<evidence type="ECO:0000256" key="1">
    <source>
        <dbReference type="ARBA" id="ARBA00004651"/>
    </source>
</evidence>
<evidence type="ECO:0000256" key="5">
    <source>
        <dbReference type="ARBA" id="ARBA00022847"/>
    </source>
</evidence>
<dbReference type="SUPFAM" id="SSF118215">
    <property type="entry name" value="Proton glutamate symport protein"/>
    <property type="match status" value="1"/>
</dbReference>
<dbReference type="InterPro" id="IPR036458">
    <property type="entry name" value="Na:dicarbo_symporter_sf"/>
</dbReference>
<proteinExistence type="predicted"/>
<dbReference type="Proteomes" id="UP001319180">
    <property type="component" value="Unassembled WGS sequence"/>
</dbReference>
<dbReference type="Pfam" id="PF00375">
    <property type="entry name" value="SDF"/>
    <property type="match status" value="1"/>
</dbReference>
<dbReference type="FunFam" id="1.10.3860.10:FF:000001">
    <property type="entry name" value="C4-dicarboxylate transport protein"/>
    <property type="match status" value="1"/>
</dbReference>
<dbReference type="EMBL" id="JAHESC010000016">
    <property type="protein sequence ID" value="MBT1687436.1"/>
    <property type="molecule type" value="Genomic_DNA"/>
</dbReference>
<keyword evidence="2" id="KW-0813">Transport</keyword>
<keyword evidence="5" id="KW-0769">Symport</keyword>
<feature type="transmembrane region" description="Helical" evidence="8">
    <location>
        <begin position="60"/>
        <end position="82"/>
    </location>
</feature>
<dbReference type="GO" id="GO:0006835">
    <property type="term" value="P:dicarboxylic acid transport"/>
    <property type="evidence" value="ECO:0007669"/>
    <property type="project" value="TreeGrafter"/>
</dbReference>
<feature type="transmembrane region" description="Helical" evidence="8">
    <location>
        <begin position="88"/>
        <end position="113"/>
    </location>
</feature>
<dbReference type="PANTHER" id="PTHR42865:SF7">
    <property type="entry name" value="PROTON_GLUTAMATE-ASPARTATE SYMPORTER"/>
    <property type="match status" value="1"/>
</dbReference>
<comment type="subcellular location">
    <subcellularLocation>
        <location evidence="1">Cell membrane</location>
        <topology evidence="1">Multi-pass membrane protein</topology>
    </subcellularLocation>
</comment>
<organism evidence="9 10">
    <name type="scientific">Dawidia soli</name>
    <dbReference type="NCBI Taxonomy" id="2782352"/>
    <lineage>
        <taxon>Bacteria</taxon>
        <taxon>Pseudomonadati</taxon>
        <taxon>Bacteroidota</taxon>
        <taxon>Cytophagia</taxon>
        <taxon>Cytophagales</taxon>
        <taxon>Chryseotaleaceae</taxon>
        <taxon>Dawidia</taxon>
    </lineage>
</organism>
<name>A0AAP2D8S5_9BACT</name>
<evidence type="ECO:0000256" key="4">
    <source>
        <dbReference type="ARBA" id="ARBA00022692"/>
    </source>
</evidence>
<dbReference type="InterPro" id="IPR018107">
    <property type="entry name" value="Na-dicarboxylate_symporter_CS"/>
</dbReference>
<evidence type="ECO:0000256" key="2">
    <source>
        <dbReference type="ARBA" id="ARBA00022448"/>
    </source>
</evidence>
<dbReference type="PANTHER" id="PTHR42865">
    <property type="entry name" value="PROTON/GLUTAMATE-ASPARTATE SYMPORTER"/>
    <property type="match status" value="1"/>
</dbReference>
<keyword evidence="6 8" id="KW-1133">Transmembrane helix</keyword>
<keyword evidence="10" id="KW-1185">Reference proteome</keyword>
<evidence type="ECO:0000256" key="7">
    <source>
        <dbReference type="ARBA" id="ARBA00023136"/>
    </source>
</evidence>
<evidence type="ECO:0000256" key="6">
    <source>
        <dbReference type="ARBA" id="ARBA00022989"/>
    </source>
</evidence>
<reference evidence="9 10" key="1">
    <citation type="submission" date="2021-05" db="EMBL/GenBank/DDBJ databases">
        <title>A Polyphasic approach of four new species of the genus Ohtaekwangia: Ohtaekwangia histidinii sp. nov., Ohtaekwangia cretensis sp. nov., Ohtaekwangia indiensis sp. nov., Ohtaekwangia reichenbachii sp. nov. from diverse environment.</title>
        <authorList>
            <person name="Octaviana S."/>
        </authorList>
    </citation>
    <scope>NUCLEOTIDE SEQUENCE [LARGE SCALE GENOMIC DNA]</scope>
    <source>
        <strain evidence="9 10">PWU37</strain>
    </source>
</reference>
<comment type="caution">
    <text evidence="9">The sequence shown here is derived from an EMBL/GenBank/DDBJ whole genome shotgun (WGS) entry which is preliminary data.</text>
</comment>
<dbReference type="Gene3D" id="1.10.3860.10">
    <property type="entry name" value="Sodium:dicarboxylate symporter"/>
    <property type="match status" value="1"/>
</dbReference>